<dbReference type="GO" id="GO:0004479">
    <property type="term" value="F:methionyl-tRNA formyltransferase activity"/>
    <property type="evidence" value="ECO:0007669"/>
    <property type="project" value="TreeGrafter"/>
</dbReference>
<accession>A0A937KE55</accession>
<evidence type="ECO:0000259" key="1">
    <source>
        <dbReference type="Pfam" id="PF00551"/>
    </source>
</evidence>
<dbReference type="Gene3D" id="3.40.50.12230">
    <property type="match status" value="1"/>
</dbReference>
<evidence type="ECO:0000313" key="4">
    <source>
        <dbReference type="Proteomes" id="UP000614216"/>
    </source>
</evidence>
<dbReference type="RefSeq" id="WP_202858899.1">
    <property type="nucleotide sequence ID" value="NZ_JAEUGD010000066.1"/>
</dbReference>
<dbReference type="GO" id="GO:0005829">
    <property type="term" value="C:cytosol"/>
    <property type="evidence" value="ECO:0007669"/>
    <property type="project" value="TreeGrafter"/>
</dbReference>
<dbReference type="SUPFAM" id="SSF50486">
    <property type="entry name" value="FMT C-terminal domain-like"/>
    <property type="match status" value="1"/>
</dbReference>
<reference evidence="3" key="1">
    <citation type="submission" date="2021-01" db="EMBL/GenBank/DDBJ databases">
        <title>Fulvivirga kasyanovii gen. nov., sp nov., a novel member of the phylum Bacteroidetes isolated from seawater in a mussel farm.</title>
        <authorList>
            <person name="Zhao L.-H."/>
            <person name="Wang Z.-J."/>
        </authorList>
    </citation>
    <scope>NUCLEOTIDE SEQUENCE</scope>
    <source>
        <strain evidence="3">29W222</strain>
    </source>
</reference>
<dbReference type="PANTHER" id="PTHR11138:SF5">
    <property type="entry name" value="METHIONYL-TRNA FORMYLTRANSFERASE, MITOCHONDRIAL"/>
    <property type="match status" value="1"/>
</dbReference>
<dbReference type="Pfam" id="PF00551">
    <property type="entry name" value="Formyl_trans_N"/>
    <property type="match status" value="1"/>
</dbReference>
<evidence type="ECO:0000313" key="3">
    <source>
        <dbReference type="EMBL" id="MBL6449372.1"/>
    </source>
</evidence>
<dbReference type="InterPro" id="IPR011034">
    <property type="entry name" value="Formyl_transferase-like_C_sf"/>
</dbReference>
<name>A0A937KE55_9BACT</name>
<dbReference type="SUPFAM" id="SSF53328">
    <property type="entry name" value="Formyltransferase"/>
    <property type="match status" value="1"/>
</dbReference>
<dbReference type="AlphaFoldDB" id="A0A937KE55"/>
<dbReference type="PANTHER" id="PTHR11138">
    <property type="entry name" value="METHIONYL-TRNA FORMYLTRANSFERASE"/>
    <property type="match status" value="1"/>
</dbReference>
<protein>
    <recommendedName>
        <fullName evidence="5">Methionyl-tRNA formyltransferase</fullName>
    </recommendedName>
</protein>
<feature type="domain" description="Formyl transferase C-terminal" evidence="2">
    <location>
        <begin position="200"/>
        <end position="283"/>
    </location>
</feature>
<dbReference type="InterPro" id="IPR002376">
    <property type="entry name" value="Formyl_transf_N"/>
</dbReference>
<dbReference type="EMBL" id="JAEUGD010000066">
    <property type="protein sequence ID" value="MBL6449372.1"/>
    <property type="molecule type" value="Genomic_DNA"/>
</dbReference>
<evidence type="ECO:0000259" key="2">
    <source>
        <dbReference type="Pfam" id="PF02911"/>
    </source>
</evidence>
<gene>
    <name evidence="3" type="ORF">JMN32_23880</name>
</gene>
<sequence>MKIVVFTNSSWGIPLLLELTKTNKLQGIIIPSVVHHENENIEAFAIENKIPIIRVRKEELRSTLKDWLNELSPDLAFCMTFPYLLPEEILTIPSKGVVNFHFGQLPDYGGADPLFWVLKEQQTVAHITAHLMAESFDKGYQVYQEQVPIYPGENWGLLGARLSLVSASLADKIITLLNLPESNFKKIPEGQSKKKPDIKDLTINWANQTADSIEALVNASNPKYGGAITYFRGSMVRILEVSPADVSNAALLSPGSIVHADGQNGIFVLCSDYRFLRINILRTPEAYITGHKLAALGVKSNEKFNSNYQIEKKEKAESSLIL</sequence>
<evidence type="ECO:0008006" key="5">
    <source>
        <dbReference type="Google" id="ProtNLM"/>
    </source>
</evidence>
<dbReference type="Pfam" id="PF02911">
    <property type="entry name" value="Formyl_trans_C"/>
    <property type="match status" value="1"/>
</dbReference>
<dbReference type="InterPro" id="IPR036477">
    <property type="entry name" value="Formyl_transf_N_sf"/>
</dbReference>
<proteinExistence type="predicted"/>
<keyword evidence="4" id="KW-1185">Reference proteome</keyword>
<dbReference type="InterPro" id="IPR005793">
    <property type="entry name" value="Formyl_trans_C"/>
</dbReference>
<dbReference type="Proteomes" id="UP000614216">
    <property type="component" value="Unassembled WGS sequence"/>
</dbReference>
<organism evidence="3 4">
    <name type="scientific">Fulvivirga marina</name>
    <dbReference type="NCBI Taxonomy" id="2494733"/>
    <lineage>
        <taxon>Bacteria</taxon>
        <taxon>Pseudomonadati</taxon>
        <taxon>Bacteroidota</taxon>
        <taxon>Cytophagia</taxon>
        <taxon>Cytophagales</taxon>
        <taxon>Fulvivirgaceae</taxon>
        <taxon>Fulvivirga</taxon>
    </lineage>
</organism>
<comment type="caution">
    <text evidence="3">The sequence shown here is derived from an EMBL/GenBank/DDBJ whole genome shotgun (WGS) entry which is preliminary data.</text>
</comment>
<feature type="domain" description="Formyl transferase N-terminal" evidence="1">
    <location>
        <begin position="1"/>
        <end position="162"/>
    </location>
</feature>